<feature type="region of interest" description="Disordered" evidence="1">
    <location>
        <begin position="70"/>
        <end position="94"/>
    </location>
</feature>
<reference evidence="2 3" key="1">
    <citation type="submission" date="2022-06" db="EMBL/GenBank/DDBJ databases">
        <title>Genomic Encyclopedia of Archaeal and Bacterial Type Strains, Phase II (KMG-II): from individual species to whole genera.</title>
        <authorList>
            <person name="Goeker M."/>
        </authorList>
    </citation>
    <scope>NUCLEOTIDE SEQUENCE [LARGE SCALE GENOMIC DNA]</scope>
    <source>
        <strain evidence="2 3">DSM 44255</strain>
    </source>
</reference>
<sequence length="127" mass="14347">MTGDWNAVAKVVDRRIREIGVSQRELAQRSQVSQAVIREIQYNTVQRRRSTRTLEALSQVLDLHPDHLTAVLEGTNPSPREPEPTAPPGADPRAELDAMDLHLMAIYRRLDEILAAINTHRPRDAQP</sequence>
<dbReference type="Proteomes" id="UP001205185">
    <property type="component" value="Unassembled WGS sequence"/>
</dbReference>
<dbReference type="InterPro" id="IPR001387">
    <property type="entry name" value="Cro/C1-type_HTH"/>
</dbReference>
<dbReference type="RefSeq" id="WP_253887828.1">
    <property type="nucleotide sequence ID" value="NZ_BAAAVB010000013.1"/>
</dbReference>
<dbReference type="Gene3D" id="1.10.260.40">
    <property type="entry name" value="lambda repressor-like DNA-binding domains"/>
    <property type="match status" value="1"/>
</dbReference>
<dbReference type="EMBL" id="JAMTCO010000008">
    <property type="protein sequence ID" value="MCP2270862.1"/>
    <property type="molecule type" value="Genomic_DNA"/>
</dbReference>
<name>A0ABT1IE12_9PSEU</name>
<dbReference type="SUPFAM" id="SSF47413">
    <property type="entry name" value="lambda repressor-like DNA-binding domains"/>
    <property type="match status" value="1"/>
</dbReference>
<comment type="caution">
    <text evidence="2">The sequence shown here is derived from an EMBL/GenBank/DDBJ whole genome shotgun (WGS) entry which is preliminary data.</text>
</comment>
<evidence type="ECO:0008006" key="4">
    <source>
        <dbReference type="Google" id="ProtNLM"/>
    </source>
</evidence>
<accession>A0ABT1IE12</accession>
<protein>
    <recommendedName>
        <fullName evidence="4">Helix-turn-helix protein</fullName>
    </recommendedName>
</protein>
<evidence type="ECO:0000256" key="1">
    <source>
        <dbReference type="SAM" id="MobiDB-lite"/>
    </source>
</evidence>
<dbReference type="InterPro" id="IPR010982">
    <property type="entry name" value="Lambda_DNA-bd_dom_sf"/>
</dbReference>
<keyword evidence="3" id="KW-1185">Reference proteome</keyword>
<gene>
    <name evidence="2" type="ORF">LV75_003374</name>
</gene>
<proteinExistence type="predicted"/>
<evidence type="ECO:0000313" key="3">
    <source>
        <dbReference type="Proteomes" id="UP001205185"/>
    </source>
</evidence>
<organism evidence="2 3">
    <name type="scientific">Actinokineospora diospyrosa</name>
    <dbReference type="NCBI Taxonomy" id="103728"/>
    <lineage>
        <taxon>Bacteria</taxon>
        <taxon>Bacillati</taxon>
        <taxon>Actinomycetota</taxon>
        <taxon>Actinomycetes</taxon>
        <taxon>Pseudonocardiales</taxon>
        <taxon>Pseudonocardiaceae</taxon>
        <taxon>Actinokineospora</taxon>
    </lineage>
</organism>
<dbReference type="CDD" id="cd00093">
    <property type="entry name" value="HTH_XRE"/>
    <property type="match status" value="1"/>
</dbReference>
<evidence type="ECO:0000313" key="2">
    <source>
        <dbReference type="EMBL" id="MCP2270862.1"/>
    </source>
</evidence>